<dbReference type="InterPro" id="IPR018060">
    <property type="entry name" value="HTH_AraC"/>
</dbReference>
<organism evidence="5 6">
    <name type="scientific">Postechiella marina</name>
    <dbReference type="NCBI Taxonomy" id="943941"/>
    <lineage>
        <taxon>Bacteria</taxon>
        <taxon>Pseudomonadati</taxon>
        <taxon>Bacteroidota</taxon>
        <taxon>Flavobacteriia</taxon>
        <taxon>Flavobacteriales</taxon>
        <taxon>Flavobacteriaceae</taxon>
        <taxon>Postechiella</taxon>
    </lineage>
</organism>
<keyword evidence="1" id="KW-0805">Transcription regulation</keyword>
<evidence type="ECO:0000256" key="1">
    <source>
        <dbReference type="ARBA" id="ARBA00023015"/>
    </source>
</evidence>
<dbReference type="Pfam" id="PF12833">
    <property type="entry name" value="HTH_18"/>
    <property type="match status" value="1"/>
</dbReference>
<feature type="domain" description="HTH araC/xylS-type" evidence="4">
    <location>
        <begin position="188"/>
        <end position="286"/>
    </location>
</feature>
<dbReference type="Proteomes" id="UP001501496">
    <property type="component" value="Unassembled WGS sequence"/>
</dbReference>
<evidence type="ECO:0000259" key="4">
    <source>
        <dbReference type="PROSITE" id="PS01124"/>
    </source>
</evidence>
<dbReference type="SUPFAM" id="SSF46689">
    <property type="entry name" value="Homeodomain-like"/>
    <property type="match status" value="1"/>
</dbReference>
<dbReference type="InterPro" id="IPR014710">
    <property type="entry name" value="RmlC-like_jellyroll"/>
</dbReference>
<dbReference type="InterPro" id="IPR037923">
    <property type="entry name" value="HTH-like"/>
</dbReference>
<comment type="caution">
    <text evidence="5">The sequence shown here is derived from an EMBL/GenBank/DDBJ whole genome shotgun (WGS) entry which is preliminary data.</text>
</comment>
<dbReference type="InterPro" id="IPR009057">
    <property type="entry name" value="Homeodomain-like_sf"/>
</dbReference>
<dbReference type="SMART" id="SM00342">
    <property type="entry name" value="HTH_ARAC"/>
    <property type="match status" value="1"/>
</dbReference>
<evidence type="ECO:0000256" key="3">
    <source>
        <dbReference type="ARBA" id="ARBA00023163"/>
    </source>
</evidence>
<keyword evidence="2" id="KW-0238">DNA-binding</keyword>
<dbReference type="Gene3D" id="1.10.10.60">
    <property type="entry name" value="Homeodomain-like"/>
    <property type="match status" value="1"/>
</dbReference>
<dbReference type="PRINTS" id="PR00032">
    <property type="entry name" value="HTHARAC"/>
</dbReference>
<evidence type="ECO:0000313" key="6">
    <source>
        <dbReference type="Proteomes" id="UP001501496"/>
    </source>
</evidence>
<dbReference type="PANTHER" id="PTHR43280:SF32">
    <property type="entry name" value="TRANSCRIPTIONAL REGULATORY PROTEIN"/>
    <property type="match status" value="1"/>
</dbReference>
<proteinExistence type="predicted"/>
<evidence type="ECO:0000256" key="2">
    <source>
        <dbReference type="ARBA" id="ARBA00023125"/>
    </source>
</evidence>
<evidence type="ECO:0000313" key="5">
    <source>
        <dbReference type="EMBL" id="GAA4233215.1"/>
    </source>
</evidence>
<keyword evidence="6" id="KW-1185">Reference proteome</keyword>
<dbReference type="PROSITE" id="PS01124">
    <property type="entry name" value="HTH_ARAC_FAMILY_2"/>
    <property type="match status" value="1"/>
</dbReference>
<dbReference type="InterPro" id="IPR020449">
    <property type="entry name" value="Tscrpt_reg_AraC-type_HTH"/>
</dbReference>
<name>A0ABP8C427_9FLAO</name>
<accession>A0ABP8C427</accession>
<dbReference type="RefSeq" id="WP_344786971.1">
    <property type="nucleotide sequence ID" value="NZ_BAABCA010000002.1"/>
</dbReference>
<dbReference type="Pfam" id="PF02311">
    <property type="entry name" value="AraC_binding"/>
    <property type="match status" value="1"/>
</dbReference>
<reference evidence="6" key="1">
    <citation type="journal article" date="2019" name="Int. J. Syst. Evol. Microbiol.">
        <title>The Global Catalogue of Microorganisms (GCM) 10K type strain sequencing project: providing services to taxonomists for standard genome sequencing and annotation.</title>
        <authorList>
            <consortium name="The Broad Institute Genomics Platform"/>
            <consortium name="The Broad Institute Genome Sequencing Center for Infectious Disease"/>
            <person name="Wu L."/>
            <person name="Ma J."/>
        </authorList>
    </citation>
    <scope>NUCLEOTIDE SEQUENCE [LARGE SCALE GENOMIC DNA]</scope>
    <source>
        <strain evidence="6">JCM 17630</strain>
    </source>
</reference>
<dbReference type="PANTHER" id="PTHR43280">
    <property type="entry name" value="ARAC-FAMILY TRANSCRIPTIONAL REGULATOR"/>
    <property type="match status" value="1"/>
</dbReference>
<protein>
    <submittedName>
        <fullName evidence="5">Helix-turn-helix domain-containing protein</fullName>
    </submittedName>
</protein>
<dbReference type="SUPFAM" id="SSF51215">
    <property type="entry name" value="Regulatory protein AraC"/>
    <property type="match status" value="1"/>
</dbReference>
<dbReference type="InterPro" id="IPR003313">
    <property type="entry name" value="AraC-bd"/>
</dbReference>
<sequence length="288" mass="33184">MKNIPNISFQSENQTKDFELLNLSKLFIRLNAIKDHDPTAPHRISFFALLIVTKGEGTHQIDLKEYNLEEGTVLKIAKGQIHAFQKKAKYEGFLIVFTEDFVLNYFSKSSINIISHLYNYHITSPISNNKAGNEAMLSQLLEEVKTENVYAQKNIVAALLDLYLLRLERKTNTSNFQNNNSKNYNLFIQFKNLVESNYTKTRNVKDYASMLFISTKLLNSVVKEFTLNTAKHFIDNFVILETKRAMASSNHSLKEIGFAIGFDEVTNFTKFFKKHTGTTPKQFKIELQ</sequence>
<keyword evidence="3" id="KW-0804">Transcription</keyword>
<dbReference type="Gene3D" id="2.60.120.10">
    <property type="entry name" value="Jelly Rolls"/>
    <property type="match status" value="1"/>
</dbReference>
<gene>
    <name evidence="5" type="ORF">GCM10022291_09690</name>
</gene>
<dbReference type="EMBL" id="BAABCA010000002">
    <property type="protein sequence ID" value="GAA4233215.1"/>
    <property type="molecule type" value="Genomic_DNA"/>
</dbReference>